<evidence type="ECO:0000313" key="3">
    <source>
        <dbReference type="Proteomes" id="UP001341281"/>
    </source>
</evidence>
<evidence type="ECO:0000313" key="2">
    <source>
        <dbReference type="EMBL" id="WVZ96505.1"/>
    </source>
</evidence>
<keyword evidence="1" id="KW-0472">Membrane</keyword>
<protein>
    <submittedName>
        <fullName evidence="2">Uncharacterized protein</fullName>
    </submittedName>
</protein>
<dbReference type="EMBL" id="CP144754">
    <property type="protein sequence ID" value="WVZ96505.1"/>
    <property type="molecule type" value="Genomic_DNA"/>
</dbReference>
<gene>
    <name evidence="2" type="ORF">U9M48_042137</name>
</gene>
<sequence>MKQTVASLITPELLQLRGEEKRRFVLPPARKPISFVSDGSLSLGGEGDRRFSVRWCRLGPSSASRFVFPGYSGETVTVGWPWNKSFRFRPRFVGVHSDAIEGSVKAELTGAGRLAAARFAPDLDVSDVGVGSLAFRQGLLLVPVELRREMAGGIVVARLVVLCFFLVACRRRAQVHSQRSTGCVPGRCSFVMFILCGSLQSHRAMVLLPALASLLSSPFSSSGTPVEAGGQRRRQMKTMDASSTKDLWDLIVIFLNSRVFCVEWMDSCLL</sequence>
<feature type="transmembrane region" description="Helical" evidence="1">
    <location>
        <begin position="150"/>
        <end position="169"/>
    </location>
</feature>
<keyword evidence="1" id="KW-0812">Transmembrane</keyword>
<proteinExistence type="predicted"/>
<reference evidence="2 3" key="1">
    <citation type="submission" date="2024-02" db="EMBL/GenBank/DDBJ databases">
        <title>High-quality chromosome-scale genome assembly of Pensacola bahiagrass (Paspalum notatum Flugge var. saurae).</title>
        <authorList>
            <person name="Vega J.M."/>
            <person name="Podio M."/>
            <person name="Orjuela J."/>
            <person name="Siena L.A."/>
            <person name="Pessino S.C."/>
            <person name="Combes M.C."/>
            <person name="Mariac C."/>
            <person name="Albertini E."/>
            <person name="Pupilli F."/>
            <person name="Ortiz J.P.A."/>
            <person name="Leblanc O."/>
        </authorList>
    </citation>
    <scope>NUCLEOTIDE SEQUENCE [LARGE SCALE GENOMIC DNA]</scope>
    <source>
        <strain evidence="2">R1</strain>
        <tissue evidence="2">Leaf</tissue>
    </source>
</reference>
<evidence type="ECO:0000256" key="1">
    <source>
        <dbReference type="SAM" id="Phobius"/>
    </source>
</evidence>
<dbReference type="Proteomes" id="UP001341281">
    <property type="component" value="Chromosome 10"/>
</dbReference>
<organism evidence="2 3">
    <name type="scientific">Paspalum notatum var. saurae</name>
    <dbReference type="NCBI Taxonomy" id="547442"/>
    <lineage>
        <taxon>Eukaryota</taxon>
        <taxon>Viridiplantae</taxon>
        <taxon>Streptophyta</taxon>
        <taxon>Embryophyta</taxon>
        <taxon>Tracheophyta</taxon>
        <taxon>Spermatophyta</taxon>
        <taxon>Magnoliopsida</taxon>
        <taxon>Liliopsida</taxon>
        <taxon>Poales</taxon>
        <taxon>Poaceae</taxon>
        <taxon>PACMAD clade</taxon>
        <taxon>Panicoideae</taxon>
        <taxon>Andropogonodae</taxon>
        <taxon>Paspaleae</taxon>
        <taxon>Paspalinae</taxon>
        <taxon>Paspalum</taxon>
    </lineage>
</organism>
<name>A0AAQ3XFM5_PASNO</name>
<keyword evidence="3" id="KW-1185">Reference proteome</keyword>
<keyword evidence="1" id="KW-1133">Transmembrane helix</keyword>
<accession>A0AAQ3XFM5</accession>
<dbReference type="AlphaFoldDB" id="A0AAQ3XFM5"/>